<accession>A0A1M7L8K2</accession>
<dbReference type="EMBL" id="FRCT01000012">
    <property type="protein sequence ID" value="SHM74389.1"/>
    <property type="molecule type" value="Genomic_DNA"/>
</dbReference>
<dbReference type="PROSITE" id="PS51257">
    <property type="entry name" value="PROKAR_LIPOPROTEIN"/>
    <property type="match status" value="1"/>
</dbReference>
<gene>
    <name evidence="3" type="ORF">SAMN04487860_11246</name>
</gene>
<feature type="region of interest" description="Disordered" evidence="1">
    <location>
        <begin position="21"/>
        <end position="72"/>
    </location>
</feature>
<name>A0A1M7L8K2_RUMFL</name>
<feature type="region of interest" description="Disordered" evidence="1">
    <location>
        <begin position="219"/>
        <end position="241"/>
    </location>
</feature>
<protein>
    <recommendedName>
        <fullName evidence="5">DUF5105 domain-containing protein</fullName>
    </recommendedName>
</protein>
<evidence type="ECO:0000313" key="4">
    <source>
        <dbReference type="Proteomes" id="UP000184394"/>
    </source>
</evidence>
<evidence type="ECO:0008006" key="5">
    <source>
        <dbReference type="Google" id="ProtNLM"/>
    </source>
</evidence>
<evidence type="ECO:0000313" key="3">
    <source>
        <dbReference type="EMBL" id="SHM74389.1"/>
    </source>
</evidence>
<evidence type="ECO:0000256" key="2">
    <source>
        <dbReference type="SAM" id="SignalP"/>
    </source>
</evidence>
<reference evidence="3 4" key="1">
    <citation type="submission" date="2016-11" db="EMBL/GenBank/DDBJ databases">
        <authorList>
            <person name="Jaros S."/>
            <person name="Januszkiewicz K."/>
            <person name="Wedrychowicz H."/>
        </authorList>
    </citation>
    <scope>NUCLEOTIDE SEQUENCE [LARGE SCALE GENOMIC DNA]</scope>
    <source>
        <strain evidence="3 4">Y1</strain>
    </source>
</reference>
<feature type="signal peptide" evidence="2">
    <location>
        <begin position="1"/>
        <end position="17"/>
    </location>
</feature>
<dbReference type="AlphaFoldDB" id="A0A1M7L8K2"/>
<dbReference type="OrthoDB" id="9915432at2"/>
<organism evidence="3 4">
    <name type="scientific">Ruminococcus flavefaciens</name>
    <dbReference type="NCBI Taxonomy" id="1265"/>
    <lineage>
        <taxon>Bacteria</taxon>
        <taxon>Bacillati</taxon>
        <taxon>Bacillota</taxon>
        <taxon>Clostridia</taxon>
        <taxon>Eubacteriales</taxon>
        <taxon>Oscillospiraceae</taxon>
        <taxon>Ruminococcus</taxon>
    </lineage>
</organism>
<sequence>MKKLTAILFACTMFICAAVSCGDSKDKSSNAKESKTEATTEAETTTEASGESKDDKDDKGDSTGVTSKEVTGDTLKEVDEALRKFAEVTLTGEVDGLLNSMYPSSVVEALKNSQYADTFAEASDLMGDSGKLVDCKAENVKELDETAISGSEKYFESIAQMFGVENFKAEVEKGYFLDMNIQLEKDGVKDGSTEETCLVYLKGDGWKVVPVDPADLVGIMSDPQSDPFSEDTAEAETTSAE</sequence>
<dbReference type="Proteomes" id="UP000184394">
    <property type="component" value="Unassembled WGS sequence"/>
</dbReference>
<proteinExistence type="predicted"/>
<feature type="compositionally biased region" description="Low complexity" evidence="1">
    <location>
        <begin position="39"/>
        <end position="49"/>
    </location>
</feature>
<keyword evidence="2" id="KW-0732">Signal</keyword>
<dbReference type="RefSeq" id="WP_072951767.1">
    <property type="nucleotide sequence ID" value="NZ_FRCT01000012.1"/>
</dbReference>
<feature type="chain" id="PRO_5039142036" description="DUF5105 domain-containing protein" evidence="2">
    <location>
        <begin position="18"/>
        <end position="241"/>
    </location>
</feature>
<feature type="compositionally biased region" description="Basic and acidic residues" evidence="1">
    <location>
        <begin position="23"/>
        <end position="38"/>
    </location>
</feature>
<feature type="compositionally biased region" description="Basic and acidic residues" evidence="1">
    <location>
        <begin position="50"/>
        <end position="61"/>
    </location>
</feature>
<evidence type="ECO:0000256" key="1">
    <source>
        <dbReference type="SAM" id="MobiDB-lite"/>
    </source>
</evidence>